<dbReference type="EMBL" id="MU864944">
    <property type="protein sequence ID" value="KAK4464878.1"/>
    <property type="molecule type" value="Genomic_DNA"/>
</dbReference>
<proteinExistence type="predicted"/>
<evidence type="ECO:0008006" key="4">
    <source>
        <dbReference type="Google" id="ProtNLM"/>
    </source>
</evidence>
<evidence type="ECO:0000256" key="1">
    <source>
        <dbReference type="SAM" id="SignalP"/>
    </source>
</evidence>
<accession>A0AAV9HZ99</accession>
<organism evidence="2 3">
    <name type="scientific">Cladorrhinum samala</name>
    <dbReference type="NCBI Taxonomy" id="585594"/>
    <lineage>
        <taxon>Eukaryota</taxon>
        <taxon>Fungi</taxon>
        <taxon>Dikarya</taxon>
        <taxon>Ascomycota</taxon>
        <taxon>Pezizomycotina</taxon>
        <taxon>Sordariomycetes</taxon>
        <taxon>Sordariomycetidae</taxon>
        <taxon>Sordariales</taxon>
        <taxon>Podosporaceae</taxon>
        <taxon>Cladorrhinum</taxon>
    </lineage>
</organism>
<keyword evidence="1" id="KW-0732">Signal</keyword>
<dbReference type="AlphaFoldDB" id="A0AAV9HZ99"/>
<comment type="caution">
    <text evidence="2">The sequence shown here is derived from an EMBL/GenBank/DDBJ whole genome shotgun (WGS) entry which is preliminary data.</text>
</comment>
<name>A0AAV9HZ99_9PEZI</name>
<evidence type="ECO:0000313" key="2">
    <source>
        <dbReference type="EMBL" id="KAK4464878.1"/>
    </source>
</evidence>
<gene>
    <name evidence="2" type="ORF">QBC42DRAFT_344349</name>
</gene>
<feature type="signal peptide" evidence="1">
    <location>
        <begin position="1"/>
        <end position="19"/>
    </location>
</feature>
<keyword evidence="3" id="KW-1185">Reference proteome</keyword>
<feature type="chain" id="PRO_5043698550" description="AA1-like domain-containing protein" evidence="1">
    <location>
        <begin position="20"/>
        <end position="181"/>
    </location>
</feature>
<reference evidence="2" key="1">
    <citation type="journal article" date="2023" name="Mol. Phylogenet. Evol.">
        <title>Genome-scale phylogeny and comparative genomics of the fungal order Sordariales.</title>
        <authorList>
            <person name="Hensen N."/>
            <person name="Bonometti L."/>
            <person name="Westerberg I."/>
            <person name="Brannstrom I.O."/>
            <person name="Guillou S."/>
            <person name="Cros-Aarteil S."/>
            <person name="Calhoun S."/>
            <person name="Haridas S."/>
            <person name="Kuo A."/>
            <person name="Mondo S."/>
            <person name="Pangilinan J."/>
            <person name="Riley R."/>
            <person name="LaButti K."/>
            <person name="Andreopoulos B."/>
            <person name="Lipzen A."/>
            <person name="Chen C."/>
            <person name="Yan M."/>
            <person name="Daum C."/>
            <person name="Ng V."/>
            <person name="Clum A."/>
            <person name="Steindorff A."/>
            <person name="Ohm R.A."/>
            <person name="Martin F."/>
            <person name="Silar P."/>
            <person name="Natvig D.O."/>
            <person name="Lalanne C."/>
            <person name="Gautier V."/>
            <person name="Ament-Velasquez S.L."/>
            <person name="Kruys A."/>
            <person name="Hutchinson M.I."/>
            <person name="Powell A.J."/>
            <person name="Barry K."/>
            <person name="Miller A.N."/>
            <person name="Grigoriev I.V."/>
            <person name="Debuchy R."/>
            <person name="Gladieux P."/>
            <person name="Hiltunen Thoren M."/>
            <person name="Johannesson H."/>
        </authorList>
    </citation>
    <scope>NUCLEOTIDE SEQUENCE</scope>
    <source>
        <strain evidence="2">PSN324</strain>
    </source>
</reference>
<dbReference type="Proteomes" id="UP001321749">
    <property type="component" value="Unassembled WGS sequence"/>
</dbReference>
<reference evidence="2" key="2">
    <citation type="submission" date="2023-06" db="EMBL/GenBank/DDBJ databases">
        <authorList>
            <consortium name="Lawrence Berkeley National Laboratory"/>
            <person name="Mondo S.J."/>
            <person name="Hensen N."/>
            <person name="Bonometti L."/>
            <person name="Westerberg I."/>
            <person name="Brannstrom I.O."/>
            <person name="Guillou S."/>
            <person name="Cros-Aarteil S."/>
            <person name="Calhoun S."/>
            <person name="Haridas S."/>
            <person name="Kuo A."/>
            <person name="Pangilinan J."/>
            <person name="Riley R."/>
            <person name="Labutti K."/>
            <person name="Andreopoulos B."/>
            <person name="Lipzen A."/>
            <person name="Chen C."/>
            <person name="Yanf M."/>
            <person name="Daum C."/>
            <person name="Ng V."/>
            <person name="Clum A."/>
            <person name="Steindorff A."/>
            <person name="Ohm R."/>
            <person name="Martin F."/>
            <person name="Silar P."/>
            <person name="Natvig D."/>
            <person name="Lalanne C."/>
            <person name="Gautier V."/>
            <person name="Ament-Velasquez S.L."/>
            <person name="Kruys A."/>
            <person name="Hutchinson M.I."/>
            <person name="Powell A.J."/>
            <person name="Barry K."/>
            <person name="Miller A.N."/>
            <person name="Grigoriev I.V."/>
            <person name="Debuchy R."/>
            <person name="Gladieux P."/>
            <person name="Thoren M.H."/>
            <person name="Johannesson H."/>
        </authorList>
    </citation>
    <scope>NUCLEOTIDE SEQUENCE</scope>
    <source>
        <strain evidence="2">PSN324</strain>
    </source>
</reference>
<protein>
    <recommendedName>
        <fullName evidence="4">AA1-like domain-containing protein</fullName>
    </recommendedName>
</protein>
<evidence type="ECO:0000313" key="3">
    <source>
        <dbReference type="Proteomes" id="UP001321749"/>
    </source>
</evidence>
<sequence length="181" mass="19597">MMIVQTFLALVAAIPFATAFPTYHIPAAMYRVFLANDDCFMPEDFTVDNLVIWSPAADNQNKAIINFNYADVGTGISTACHYNWTSVNVGPVGSTERWACDDGNVQFIWQSQVGTNGSLTLIEKACPQTSMSVKFEASGSIRPDLSCVATDSNSTLGNGNACVTQKTYDGKFTSLQPIQSL</sequence>